<dbReference type="RefSeq" id="WP_171566342.1">
    <property type="nucleotide sequence ID" value="NZ_JAUSVZ010000024.1"/>
</dbReference>
<dbReference type="InterPro" id="IPR011990">
    <property type="entry name" value="TPR-like_helical_dom_sf"/>
</dbReference>
<gene>
    <name evidence="5" type="ORF">BSPP4475_02455</name>
</gene>
<dbReference type="Gene3D" id="1.25.40.10">
    <property type="entry name" value="Tetratricopeptide repeat domain"/>
    <property type="match status" value="2"/>
</dbReference>
<feature type="repeat" description="TPR" evidence="3">
    <location>
        <begin position="19"/>
        <end position="52"/>
    </location>
</feature>
<feature type="repeat" description="TPR" evidence="3">
    <location>
        <begin position="187"/>
        <end position="220"/>
    </location>
</feature>
<accession>A0AA48M4L0</accession>
<keyword evidence="5" id="KW-0238">DNA-binding</keyword>
<evidence type="ECO:0000256" key="1">
    <source>
        <dbReference type="ARBA" id="ARBA00022737"/>
    </source>
</evidence>
<dbReference type="EMBL" id="OY569118">
    <property type="protein sequence ID" value="CAJ1001182.1"/>
    <property type="molecule type" value="Genomic_DNA"/>
</dbReference>
<dbReference type="Proteomes" id="UP001189619">
    <property type="component" value="Chromosome"/>
</dbReference>
<keyword evidence="1" id="KW-0677">Repeat</keyword>
<dbReference type="PROSITE" id="PS50005">
    <property type="entry name" value="TPR"/>
    <property type="match status" value="2"/>
</dbReference>
<keyword evidence="6" id="KW-1185">Reference proteome</keyword>
<evidence type="ECO:0000313" key="6">
    <source>
        <dbReference type="Proteomes" id="UP001189619"/>
    </source>
</evidence>
<dbReference type="Pfam" id="PF13414">
    <property type="entry name" value="TPR_11"/>
    <property type="match status" value="1"/>
</dbReference>
<dbReference type="InterPro" id="IPR019734">
    <property type="entry name" value="TPR_rpt"/>
</dbReference>
<evidence type="ECO:0000313" key="5">
    <source>
        <dbReference type="EMBL" id="CAJ1001182.1"/>
    </source>
</evidence>
<evidence type="ECO:0000256" key="4">
    <source>
        <dbReference type="SAM" id="MobiDB-lite"/>
    </source>
</evidence>
<dbReference type="PANTHER" id="PTHR45586">
    <property type="entry name" value="TPR REPEAT-CONTAINING PROTEIN PA4667"/>
    <property type="match status" value="1"/>
</dbReference>
<dbReference type="Pfam" id="PF14559">
    <property type="entry name" value="TPR_19"/>
    <property type="match status" value="1"/>
</dbReference>
<feature type="region of interest" description="Disordered" evidence="4">
    <location>
        <begin position="444"/>
        <end position="481"/>
    </location>
</feature>
<dbReference type="Gene3D" id="1.25.10.10">
    <property type="entry name" value="Leucine-rich Repeat Variant"/>
    <property type="match status" value="1"/>
</dbReference>
<sequence length="577" mass="66117">MKHNKGIIKATVVDFMQDPEFFVERGLRSLHRYDYKKALRCFRRAIELEPTNAEYHCHLASVLAETGQFEASNDVLYEIIEKYDSSMVEVYFYMANNYANLEDYQMAEEMAIRYLQADENGPYRLEAEELLDYIYFELDMPPRHFLPGDREDVYSKHERARQSLEEGRFLEALETLKEIVETDPSFMPAWNNLSLAYYYVGDFAQAMATIEQTLERENGNLHALCNLAVLLSHHNRVQELVGLIEMLKKVVPYHPEHMYKLATTMGVLGQHEEAYRLYYRMLRTGRMHEACTYHYAAISAYMTGRRNQALRWWQKAKQLDPDSGVADHYLQLVKAQEEGENTLLIPYQYHPPQREVSWEKAALEGVEGLKQDPMIRASLLWALQHGRDEVKFAVLQTLAMIGDDEAEAAVRHFYHQTDDPQLQKLALLALADMGAALPDCPPGISAERVKGKPNAAQRDAVTDGEASRTTNGAAGRVSSVPPQTEMESVEDCICRCLMENDRTDMGEWCLKVWHRYKESVANPVQVRKTVAWVAALEYLYGTMNNQKQSQAYFAEKYGISPSTVAKCVKALAALDLK</sequence>
<dbReference type="InterPro" id="IPR051012">
    <property type="entry name" value="CellSynth/LPSAsmb/PSIAsmb"/>
</dbReference>
<dbReference type="SMART" id="SM00028">
    <property type="entry name" value="TPR"/>
    <property type="match status" value="6"/>
</dbReference>
<name>A0AA48M4L0_9BACL</name>
<dbReference type="AlphaFoldDB" id="A0AA48M4L0"/>
<evidence type="ECO:0000256" key="3">
    <source>
        <dbReference type="PROSITE-ProRule" id="PRU00339"/>
    </source>
</evidence>
<dbReference type="KEGG" id="bayd:BSPP4475_02455"/>
<reference evidence="5" key="1">
    <citation type="submission" date="2023-07" db="EMBL/GenBank/DDBJ databases">
        <authorList>
            <person name="Ivanov I."/>
            <person name="Teneva D."/>
            <person name="Stoikov I."/>
        </authorList>
    </citation>
    <scope>NUCLEOTIDE SEQUENCE</scope>
    <source>
        <strain evidence="5">4475</strain>
    </source>
</reference>
<dbReference type="GO" id="GO:0003677">
    <property type="term" value="F:DNA binding"/>
    <property type="evidence" value="ECO:0007669"/>
    <property type="project" value="UniProtKB-KW"/>
</dbReference>
<keyword evidence="2 3" id="KW-0802">TPR repeat</keyword>
<evidence type="ECO:0000256" key="2">
    <source>
        <dbReference type="ARBA" id="ARBA00022803"/>
    </source>
</evidence>
<organism evidence="5 6">
    <name type="scientific">Brevibacillus aydinogluensis</name>
    <dbReference type="NCBI Taxonomy" id="927786"/>
    <lineage>
        <taxon>Bacteria</taxon>
        <taxon>Bacillati</taxon>
        <taxon>Bacillota</taxon>
        <taxon>Bacilli</taxon>
        <taxon>Bacillales</taxon>
        <taxon>Paenibacillaceae</taxon>
        <taxon>Brevibacillus</taxon>
    </lineage>
</organism>
<dbReference type="PANTHER" id="PTHR45586:SF1">
    <property type="entry name" value="LIPOPOLYSACCHARIDE ASSEMBLY PROTEIN B"/>
    <property type="match status" value="1"/>
</dbReference>
<protein>
    <submittedName>
        <fullName evidence="5">DNA-binding protein</fullName>
    </submittedName>
</protein>
<dbReference type="SUPFAM" id="SSF48452">
    <property type="entry name" value="TPR-like"/>
    <property type="match status" value="2"/>
</dbReference>
<dbReference type="InterPro" id="IPR011989">
    <property type="entry name" value="ARM-like"/>
</dbReference>
<proteinExistence type="predicted"/>